<name>A0A4Q9PIK1_9APHY</name>
<organism evidence="3 4">
    <name type="scientific">Dichomitus squalens</name>
    <dbReference type="NCBI Taxonomy" id="114155"/>
    <lineage>
        <taxon>Eukaryota</taxon>
        <taxon>Fungi</taxon>
        <taxon>Dikarya</taxon>
        <taxon>Basidiomycota</taxon>
        <taxon>Agaricomycotina</taxon>
        <taxon>Agaricomycetes</taxon>
        <taxon>Polyporales</taxon>
        <taxon>Polyporaceae</taxon>
        <taxon>Dichomitus</taxon>
    </lineage>
</organism>
<proteinExistence type="predicted"/>
<protein>
    <submittedName>
        <fullName evidence="3">Uncharacterized protein</fullName>
    </submittedName>
</protein>
<evidence type="ECO:0000313" key="2">
    <source>
        <dbReference type="EMBL" id="TBU28344.1"/>
    </source>
</evidence>
<dbReference type="Proteomes" id="UP000292082">
    <property type="component" value="Unassembled WGS sequence"/>
</dbReference>
<evidence type="ECO:0000313" key="4">
    <source>
        <dbReference type="Proteomes" id="UP000292082"/>
    </source>
</evidence>
<feature type="transmembrane region" description="Helical" evidence="1">
    <location>
        <begin position="34"/>
        <end position="55"/>
    </location>
</feature>
<dbReference type="Proteomes" id="UP000292957">
    <property type="component" value="Unassembled WGS sequence"/>
</dbReference>
<feature type="transmembrane region" description="Helical" evidence="1">
    <location>
        <begin position="6"/>
        <end position="22"/>
    </location>
</feature>
<evidence type="ECO:0000313" key="3">
    <source>
        <dbReference type="EMBL" id="TBU53716.1"/>
    </source>
</evidence>
<sequence length="83" mass="9014">MDVSSYVIVVVAALAFGTWLGREHAIHAYCYASSYLVFGAGVASWSLVDLLGFILDHSATNLCHSSSLTKYTSCCLPEREQPL</sequence>
<dbReference type="EMBL" id="ML145206">
    <property type="protein sequence ID" value="TBU53716.1"/>
    <property type="molecule type" value="Genomic_DNA"/>
</dbReference>
<accession>A0A4Q9PIK1</accession>
<dbReference type="EMBL" id="ML143422">
    <property type="protein sequence ID" value="TBU28344.1"/>
    <property type="molecule type" value="Genomic_DNA"/>
</dbReference>
<reference evidence="3 4" key="1">
    <citation type="submission" date="2019-01" db="EMBL/GenBank/DDBJ databases">
        <title>Draft genome sequences of three monokaryotic isolates of the white-rot basidiomycete fungus Dichomitus squalens.</title>
        <authorList>
            <consortium name="DOE Joint Genome Institute"/>
            <person name="Lopez S.C."/>
            <person name="Andreopoulos B."/>
            <person name="Pangilinan J."/>
            <person name="Lipzen A."/>
            <person name="Riley R."/>
            <person name="Ahrendt S."/>
            <person name="Ng V."/>
            <person name="Barry K."/>
            <person name="Daum C."/>
            <person name="Grigoriev I.V."/>
            <person name="Hilden K.S."/>
            <person name="Makela M.R."/>
            <person name="de Vries R.P."/>
        </authorList>
    </citation>
    <scope>NUCLEOTIDE SEQUENCE [LARGE SCALE GENOMIC DNA]</scope>
    <source>
        <strain evidence="3 4">CBS 464.89</strain>
        <strain evidence="2">OM18370.1</strain>
    </source>
</reference>
<gene>
    <name evidence="3" type="ORF">BD310DRAFT_937409</name>
    <name evidence="2" type="ORF">BD311DRAFT_758477</name>
</gene>
<evidence type="ECO:0000256" key="1">
    <source>
        <dbReference type="SAM" id="Phobius"/>
    </source>
</evidence>
<dbReference type="AlphaFoldDB" id="A0A4Q9PIK1"/>
<keyword evidence="1" id="KW-0812">Transmembrane</keyword>
<keyword evidence="1" id="KW-1133">Transmembrane helix</keyword>
<keyword evidence="4" id="KW-1185">Reference proteome</keyword>
<keyword evidence="1" id="KW-0472">Membrane</keyword>